<dbReference type="EMBL" id="RBWU01000004">
    <property type="protein sequence ID" value="RKS73199.1"/>
    <property type="molecule type" value="Genomic_DNA"/>
</dbReference>
<feature type="region of interest" description="Disordered" evidence="1">
    <location>
        <begin position="102"/>
        <end position="173"/>
    </location>
</feature>
<proteinExistence type="predicted"/>
<evidence type="ECO:0000256" key="1">
    <source>
        <dbReference type="SAM" id="MobiDB-lite"/>
    </source>
</evidence>
<feature type="compositionally biased region" description="Basic residues" evidence="1">
    <location>
        <begin position="106"/>
        <end position="126"/>
    </location>
</feature>
<protein>
    <submittedName>
        <fullName evidence="2">Uncharacterized protein</fullName>
    </submittedName>
</protein>
<keyword evidence="3" id="KW-1185">Reference proteome</keyword>
<organism evidence="2 3">
    <name type="scientific">Actinomadura pelletieri DSM 43383</name>
    <dbReference type="NCBI Taxonomy" id="1120940"/>
    <lineage>
        <taxon>Bacteria</taxon>
        <taxon>Bacillati</taxon>
        <taxon>Actinomycetota</taxon>
        <taxon>Actinomycetes</taxon>
        <taxon>Streptosporangiales</taxon>
        <taxon>Thermomonosporaceae</taxon>
        <taxon>Actinomadura</taxon>
    </lineage>
</organism>
<name>A0A495QKX5_9ACTN</name>
<evidence type="ECO:0000313" key="2">
    <source>
        <dbReference type="EMBL" id="RKS73199.1"/>
    </source>
</evidence>
<sequence>MPTESFSPLPPPAAVVYNVTAVKAKRIAGDNCVVARMIVTNNGLTPLEQGTLTGVPSPFKLVNAKGVTVRSVAKSLYLDGNVLPGHQGTGVISLCAPSMTSGSRVTLHHGKRKWKVGFTKPKPKPKPKLERKPKQKRPAQAPRPTSNANNGGGYPGYTGPRCYAPGGKTWKPC</sequence>
<dbReference type="Proteomes" id="UP000274601">
    <property type="component" value="Unassembled WGS sequence"/>
</dbReference>
<evidence type="ECO:0000313" key="3">
    <source>
        <dbReference type="Proteomes" id="UP000274601"/>
    </source>
</evidence>
<reference evidence="2 3" key="1">
    <citation type="submission" date="2018-10" db="EMBL/GenBank/DDBJ databases">
        <title>Genomic Encyclopedia of Archaeal and Bacterial Type Strains, Phase II (KMG-II): from individual species to whole genera.</title>
        <authorList>
            <person name="Goeker M."/>
        </authorList>
    </citation>
    <scope>NUCLEOTIDE SEQUENCE [LARGE SCALE GENOMIC DNA]</scope>
    <source>
        <strain evidence="2 3">DSM 43383</strain>
    </source>
</reference>
<comment type="caution">
    <text evidence="2">The sequence shown here is derived from an EMBL/GenBank/DDBJ whole genome shotgun (WGS) entry which is preliminary data.</text>
</comment>
<accession>A0A495QKX5</accession>
<gene>
    <name evidence="2" type="ORF">BZB76_3889</name>
</gene>
<dbReference type="AlphaFoldDB" id="A0A495QKX5"/>